<sequence>MTPQKQSKNPRTQTQGKSPALVLQISVYVSSVSVLLRWSAGCSRLGAYVVWWPLGAVGRRRTK</sequence>
<dbReference type="Proteomes" id="UP001151752">
    <property type="component" value="Chromosome 18"/>
</dbReference>
<proteinExistence type="predicted"/>
<evidence type="ECO:0000313" key="1">
    <source>
        <dbReference type="EMBL" id="KAJ6759627.1"/>
    </source>
</evidence>
<gene>
    <name evidence="1" type="ORF">OIU74_026156</name>
</gene>
<dbReference type="EMBL" id="JAPFFM010000006">
    <property type="protein sequence ID" value="KAJ6759627.1"/>
    <property type="molecule type" value="Genomic_DNA"/>
</dbReference>
<name>A0A9Q1A6E3_9ROSI</name>
<organism evidence="1 2">
    <name type="scientific">Salix koriyanagi</name>
    <dbReference type="NCBI Taxonomy" id="2511006"/>
    <lineage>
        <taxon>Eukaryota</taxon>
        <taxon>Viridiplantae</taxon>
        <taxon>Streptophyta</taxon>
        <taxon>Embryophyta</taxon>
        <taxon>Tracheophyta</taxon>
        <taxon>Spermatophyta</taxon>
        <taxon>Magnoliopsida</taxon>
        <taxon>eudicotyledons</taxon>
        <taxon>Gunneridae</taxon>
        <taxon>Pentapetalae</taxon>
        <taxon>rosids</taxon>
        <taxon>fabids</taxon>
        <taxon>Malpighiales</taxon>
        <taxon>Salicaceae</taxon>
        <taxon>Saliceae</taxon>
        <taxon>Salix</taxon>
    </lineage>
</organism>
<evidence type="ECO:0000313" key="2">
    <source>
        <dbReference type="Proteomes" id="UP001151752"/>
    </source>
</evidence>
<protein>
    <submittedName>
        <fullName evidence="1">Uncharacterized protein</fullName>
    </submittedName>
</protein>
<keyword evidence="2" id="KW-1185">Reference proteome</keyword>
<dbReference type="AlphaFoldDB" id="A0A9Q1A6E3"/>
<comment type="caution">
    <text evidence="1">The sequence shown here is derived from an EMBL/GenBank/DDBJ whole genome shotgun (WGS) entry which is preliminary data.</text>
</comment>
<reference evidence="1" key="2">
    <citation type="journal article" date="2023" name="Int. J. Mol. Sci.">
        <title>De Novo Assembly and Annotation of 11 Diverse Shrub Willow (Salix) Genomes Reveals Novel Gene Organization in Sex-Linked Regions.</title>
        <authorList>
            <person name="Hyden B."/>
            <person name="Feng K."/>
            <person name="Yates T.B."/>
            <person name="Jawdy S."/>
            <person name="Cereghino C."/>
            <person name="Smart L.B."/>
            <person name="Muchero W."/>
        </authorList>
    </citation>
    <scope>NUCLEOTIDE SEQUENCE</scope>
    <source>
        <tissue evidence="1">Shoot tip</tissue>
    </source>
</reference>
<reference evidence="1" key="1">
    <citation type="submission" date="2022-11" db="EMBL/GenBank/DDBJ databases">
        <authorList>
            <person name="Hyden B.L."/>
            <person name="Feng K."/>
            <person name="Yates T."/>
            <person name="Jawdy S."/>
            <person name="Smart L.B."/>
            <person name="Muchero W."/>
        </authorList>
    </citation>
    <scope>NUCLEOTIDE SEQUENCE</scope>
    <source>
        <tissue evidence="1">Shoot tip</tissue>
    </source>
</reference>
<accession>A0A9Q1A6E3</accession>